<accession>C4FJ53</accession>
<dbReference type="RefSeq" id="WP_007546269.1">
    <property type="nucleotide sequence ID" value="NZ_ABZS01000043.1"/>
</dbReference>
<proteinExistence type="predicted"/>
<reference evidence="1 2" key="1">
    <citation type="submission" date="2009-04" db="EMBL/GenBank/DDBJ databases">
        <authorList>
            <person name="Reysenbach A.-L."/>
            <person name="Heidelberg J.F."/>
            <person name="Nelson W.C."/>
        </authorList>
    </citation>
    <scope>NUCLEOTIDE SEQUENCE [LARGE SCALE GENOMIC DNA]</scope>
    <source>
        <strain evidence="1 2">SS-5</strain>
    </source>
</reference>
<comment type="caution">
    <text evidence="1">The sequence shown here is derived from an EMBL/GenBank/DDBJ whole genome shotgun (WGS) entry which is preliminary data.</text>
</comment>
<organism evidence="1 2">
    <name type="scientific">Sulfurihydrogenibium yellowstonense SS-5</name>
    <dbReference type="NCBI Taxonomy" id="432331"/>
    <lineage>
        <taxon>Bacteria</taxon>
        <taxon>Pseudomonadati</taxon>
        <taxon>Aquificota</taxon>
        <taxon>Aquificia</taxon>
        <taxon>Aquificales</taxon>
        <taxon>Hydrogenothermaceae</taxon>
        <taxon>Sulfurihydrogenibium</taxon>
    </lineage>
</organism>
<dbReference type="AlphaFoldDB" id="C4FJ53"/>
<dbReference type="Proteomes" id="UP000005540">
    <property type="component" value="Unassembled WGS sequence"/>
</dbReference>
<gene>
    <name evidence="1" type="ORF">SULYE_0595</name>
</gene>
<dbReference type="OrthoDB" id="9910915at2"/>
<protein>
    <submittedName>
        <fullName evidence="1">Uncharacterized protein</fullName>
    </submittedName>
</protein>
<dbReference type="EMBL" id="ABZS01000043">
    <property type="protein sequence ID" value="EEP60889.1"/>
    <property type="molecule type" value="Genomic_DNA"/>
</dbReference>
<keyword evidence="2" id="KW-1185">Reference proteome</keyword>
<name>C4FJ53_9AQUI</name>
<evidence type="ECO:0000313" key="1">
    <source>
        <dbReference type="EMBL" id="EEP60889.1"/>
    </source>
</evidence>
<sequence length="78" mass="9386">MRSRKSYYPIDITPTVKMRDNDWWIAKDIQSEIIKRKNKYVSLVYIGRTANKYNLSKKTSFGFKLYHKKLVDLIINEL</sequence>
<evidence type="ECO:0000313" key="2">
    <source>
        <dbReference type="Proteomes" id="UP000005540"/>
    </source>
</evidence>